<organism evidence="6 7">
    <name type="scientific">Candidatus Uhrbacteria bacterium CG_4_9_14_3_um_filter_50_9</name>
    <dbReference type="NCBI Taxonomy" id="1975035"/>
    <lineage>
        <taxon>Bacteria</taxon>
        <taxon>Candidatus Uhriibacteriota</taxon>
    </lineage>
</organism>
<evidence type="ECO:0000256" key="3">
    <source>
        <dbReference type="ARBA" id="ARBA00022989"/>
    </source>
</evidence>
<evidence type="ECO:0000256" key="1">
    <source>
        <dbReference type="ARBA" id="ARBA00004141"/>
    </source>
</evidence>
<feature type="transmembrane region" description="Helical" evidence="5">
    <location>
        <begin position="7"/>
        <end position="40"/>
    </location>
</feature>
<dbReference type="Pfam" id="PF02674">
    <property type="entry name" value="Colicin_V"/>
    <property type="match status" value="1"/>
</dbReference>
<evidence type="ECO:0008006" key="8">
    <source>
        <dbReference type="Google" id="ProtNLM"/>
    </source>
</evidence>
<evidence type="ECO:0000256" key="5">
    <source>
        <dbReference type="SAM" id="Phobius"/>
    </source>
</evidence>
<keyword evidence="3 5" id="KW-1133">Transmembrane helix</keyword>
<reference evidence="7" key="1">
    <citation type="submission" date="2017-09" db="EMBL/GenBank/DDBJ databases">
        <title>Depth-based differentiation of microbial function through sediment-hosted aquifers and enrichment of novel symbionts in the deep terrestrial subsurface.</title>
        <authorList>
            <person name="Probst A.J."/>
            <person name="Ladd B."/>
            <person name="Jarett J.K."/>
            <person name="Geller-Mcgrath D.E."/>
            <person name="Sieber C.M.K."/>
            <person name="Emerson J.B."/>
            <person name="Anantharaman K."/>
            <person name="Thomas B.C."/>
            <person name="Malmstrom R."/>
            <person name="Stieglmeier M."/>
            <person name="Klingl A."/>
            <person name="Woyke T."/>
            <person name="Ryan C.M."/>
            <person name="Banfield J.F."/>
        </authorList>
    </citation>
    <scope>NUCLEOTIDE SEQUENCE [LARGE SCALE GENOMIC DNA]</scope>
</reference>
<dbReference type="Proteomes" id="UP000229385">
    <property type="component" value="Unassembled WGS sequence"/>
</dbReference>
<keyword evidence="2 5" id="KW-0812">Transmembrane</keyword>
<gene>
    <name evidence="6" type="ORF">CO174_01415</name>
</gene>
<dbReference type="InterPro" id="IPR003825">
    <property type="entry name" value="Colicin-V_CvpA"/>
</dbReference>
<dbReference type="PANTHER" id="PTHR37306:SF1">
    <property type="entry name" value="COLICIN V PRODUCTION PROTEIN"/>
    <property type="match status" value="1"/>
</dbReference>
<evidence type="ECO:0000256" key="2">
    <source>
        <dbReference type="ARBA" id="ARBA00022692"/>
    </source>
</evidence>
<feature type="transmembrane region" description="Helical" evidence="5">
    <location>
        <begin position="60"/>
        <end position="83"/>
    </location>
</feature>
<dbReference type="EMBL" id="PFWU01000017">
    <property type="protein sequence ID" value="PJA45876.1"/>
    <property type="molecule type" value="Genomic_DNA"/>
</dbReference>
<dbReference type="GO" id="GO:0016020">
    <property type="term" value="C:membrane"/>
    <property type="evidence" value="ECO:0007669"/>
    <property type="project" value="UniProtKB-SubCell"/>
</dbReference>
<feature type="transmembrane region" description="Helical" evidence="5">
    <location>
        <begin position="146"/>
        <end position="165"/>
    </location>
</feature>
<accession>A0A2M7XDT0</accession>
<proteinExistence type="predicted"/>
<protein>
    <recommendedName>
        <fullName evidence="8">Colicin V production protein</fullName>
    </recommendedName>
</protein>
<comment type="subcellular location">
    <subcellularLocation>
        <location evidence="1">Membrane</location>
        <topology evidence="1">Multi-pass membrane protein</topology>
    </subcellularLocation>
</comment>
<evidence type="ECO:0000313" key="6">
    <source>
        <dbReference type="EMBL" id="PJA45876.1"/>
    </source>
</evidence>
<comment type="caution">
    <text evidence="6">The sequence shown here is derived from an EMBL/GenBank/DDBJ whole genome shotgun (WGS) entry which is preliminary data.</text>
</comment>
<dbReference type="PANTHER" id="PTHR37306">
    <property type="entry name" value="COLICIN V PRODUCTION PROTEIN"/>
    <property type="match status" value="1"/>
</dbReference>
<feature type="transmembrane region" description="Helical" evidence="5">
    <location>
        <begin position="104"/>
        <end position="126"/>
    </location>
</feature>
<dbReference type="GO" id="GO:0009403">
    <property type="term" value="P:toxin biosynthetic process"/>
    <property type="evidence" value="ECO:0007669"/>
    <property type="project" value="InterPro"/>
</dbReference>
<keyword evidence="4 5" id="KW-0472">Membrane</keyword>
<dbReference type="AlphaFoldDB" id="A0A2M7XDT0"/>
<evidence type="ECO:0000313" key="7">
    <source>
        <dbReference type="Proteomes" id="UP000229385"/>
    </source>
</evidence>
<sequence>MGFVDLILIVIVGAFVIFGLFFGLIHTIGSLVGTIVGIVIASRLVDPFTEMFSFLFGEGGIGKVIVFIILFIIVTRLVGLLFWMFEKVFHMVSFVPFVKSINRLLGGFFGFIEGVVVVGVILFYAMQVLPEDTLLLALESSAVAEYLVAVVSALQVLFPESLHIIETTA</sequence>
<evidence type="ECO:0000256" key="4">
    <source>
        <dbReference type="ARBA" id="ARBA00023136"/>
    </source>
</evidence>
<name>A0A2M7XDT0_9BACT</name>